<protein>
    <submittedName>
        <fullName evidence="2">Uncharacterized protein</fullName>
    </submittedName>
</protein>
<accession>A0AAN9ANF1</accession>
<dbReference type="PANTHER" id="PTHR13066">
    <property type="entry name" value="BASIC LEUCINE ZIPPER NUCLEAR FACTOR 1 BLZF1 PROTEIN"/>
    <property type="match status" value="1"/>
</dbReference>
<feature type="compositionally biased region" description="Polar residues" evidence="1">
    <location>
        <begin position="38"/>
        <end position="48"/>
    </location>
</feature>
<name>A0AAN9ANF1_9CAEN</name>
<organism evidence="2 3">
    <name type="scientific">Littorina saxatilis</name>
    <dbReference type="NCBI Taxonomy" id="31220"/>
    <lineage>
        <taxon>Eukaryota</taxon>
        <taxon>Metazoa</taxon>
        <taxon>Spiralia</taxon>
        <taxon>Lophotrochozoa</taxon>
        <taxon>Mollusca</taxon>
        <taxon>Gastropoda</taxon>
        <taxon>Caenogastropoda</taxon>
        <taxon>Littorinimorpha</taxon>
        <taxon>Littorinoidea</taxon>
        <taxon>Littorinidae</taxon>
        <taxon>Littorina</taxon>
    </lineage>
</organism>
<evidence type="ECO:0000313" key="3">
    <source>
        <dbReference type="Proteomes" id="UP001374579"/>
    </source>
</evidence>
<dbReference type="Proteomes" id="UP001374579">
    <property type="component" value="Unassembled WGS sequence"/>
</dbReference>
<dbReference type="AlphaFoldDB" id="A0AAN9ANF1"/>
<dbReference type="GO" id="GO:0043001">
    <property type="term" value="P:Golgi to plasma membrane protein transport"/>
    <property type="evidence" value="ECO:0007669"/>
    <property type="project" value="InterPro"/>
</dbReference>
<sequence length="263" mass="27993">MSKNQQNASPETVLLRQPLPKYNFQARKLPKEAPATKTPPQSTQSANLSSTPTVQSSTPTTQNTYVSQPYPQTSLPDNSHNGSAAPRISSTMHRPNSESSLHSGADRRSAAIRPFSLSARQTDISGAVRPMAAVVAPNLRPGTASQEKGAVKFDLGASGNAGAPTAEAVLEGKSGALPVTFLQSAPVVYSEANDIPVPDAALLAYAVEGPSTAEKLERAEKEIEMLKAQLEVQLQVNAEIKRLLVASVGDDFERKVENLARWV</sequence>
<dbReference type="GO" id="GO:0000139">
    <property type="term" value="C:Golgi membrane"/>
    <property type="evidence" value="ECO:0007669"/>
    <property type="project" value="TreeGrafter"/>
</dbReference>
<reference evidence="2 3" key="1">
    <citation type="submission" date="2024-02" db="EMBL/GenBank/DDBJ databases">
        <title>Chromosome-scale genome assembly of the rough periwinkle Littorina saxatilis.</title>
        <authorList>
            <person name="De Jode A."/>
            <person name="Faria R."/>
            <person name="Formenti G."/>
            <person name="Sims Y."/>
            <person name="Smith T.P."/>
            <person name="Tracey A."/>
            <person name="Wood J.M.D."/>
            <person name="Zagrodzka Z.B."/>
            <person name="Johannesson K."/>
            <person name="Butlin R.K."/>
            <person name="Leder E.H."/>
        </authorList>
    </citation>
    <scope>NUCLEOTIDE SEQUENCE [LARGE SCALE GENOMIC DNA]</scope>
    <source>
        <strain evidence="2">Snail1</strain>
        <tissue evidence="2">Muscle</tissue>
    </source>
</reference>
<keyword evidence="3" id="KW-1185">Reference proteome</keyword>
<dbReference type="EMBL" id="JBAMIC010000024">
    <property type="protein sequence ID" value="KAK7090221.1"/>
    <property type="molecule type" value="Genomic_DNA"/>
</dbReference>
<dbReference type="PANTHER" id="PTHR13066:SF2">
    <property type="entry name" value="GOLGIN-45"/>
    <property type="match status" value="1"/>
</dbReference>
<feature type="compositionally biased region" description="Polar residues" evidence="1">
    <location>
        <begin position="1"/>
        <end position="10"/>
    </location>
</feature>
<evidence type="ECO:0000313" key="2">
    <source>
        <dbReference type="EMBL" id="KAK7090221.1"/>
    </source>
</evidence>
<evidence type="ECO:0000256" key="1">
    <source>
        <dbReference type="SAM" id="MobiDB-lite"/>
    </source>
</evidence>
<feature type="compositionally biased region" description="Low complexity" evidence="1">
    <location>
        <begin position="49"/>
        <end position="64"/>
    </location>
</feature>
<feature type="region of interest" description="Disordered" evidence="1">
    <location>
        <begin position="1"/>
        <end position="107"/>
    </location>
</feature>
<dbReference type="GO" id="GO:0007030">
    <property type="term" value="P:Golgi organization"/>
    <property type="evidence" value="ECO:0007669"/>
    <property type="project" value="InterPro"/>
</dbReference>
<dbReference type="InterPro" id="IPR027095">
    <property type="entry name" value="Golgin-45"/>
</dbReference>
<feature type="compositionally biased region" description="Polar residues" evidence="1">
    <location>
        <begin position="65"/>
        <end position="102"/>
    </location>
</feature>
<gene>
    <name evidence="2" type="ORF">V1264_010048</name>
</gene>
<proteinExistence type="predicted"/>
<comment type="caution">
    <text evidence="2">The sequence shown here is derived from an EMBL/GenBank/DDBJ whole genome shotgun (WGS) entry which is preliminary data.</text>
</comment>